<dbReference type="InterPro" id="IPR032675">
    <property type="entry name" value="LRR_dom_sf"/>
</dbReference>
<evidence type="ECO:0000256" key="2">
    <source>
        <dbReference type="ARBA" id="ARBA00004123"/>
    </source>
</evidence>
<feature type="compositionally biased region" description="Polar residues" evidence="17">
    <location>
        <begin position="122"/>
        <end position="132"/>
    </location>
</feature>
<evidence type="ECO:0000256" key="9">
    <source>
        <dbReference type="ARBA" id="ARBA00022737"/>
    </source>
</evidence>
<dbReference type="GO" id="GO:0008270">
    <property type="term" value="F:zinc ion binding"/>
    <property type="evidence" value="ECO:0007669"/>
    <property type="project" value="UniProtKB-KW"/>
</dbReference>
<evidence type="ECO:0000313" key="20">
    <source>
        <dbReference type="Proteomes" id="UP001321473"/>
    </source>
</evidence>
<feature type="region of interest" description="Disordered" evidence="17">
    <location>
        <begin position="225"/>
        <end position="306"/>
    </location>
</feature>
<proteinExistence type="inferred from homology"/>
<reference evidence="19 20" key="1">
    <citation type="journal article" date="2023" name="Arcadia Sci">
        <title>De novo assembly of a long-read Amblyomma americanum tick genome.</title>
        <authorList>
            <person name="Chou S."/>
            <person name="Poskanzer K.E."/>
            <person name="Rollins M."/>
            <person name="Thuy-Boun P.S."/>
        </authorList>
    </citation>
    <scope>NUCLEOTIDE SEQUENCE [LARGE SCALE GENOMIC DNA]</scope>
    <source>
        <strain evidence="19">F_SG_1</strain>
        <tissue evidence="19">Salivary glands</tissue>
    </source>
</reference>
<keyword evidence="8" id="KW-0479">Metal-binding</keyword>
<evidence type="ECO:0000256" key="4">
    <source>
        <dbReference type="ARBA" id="ARBA00012483"/>
    </source>
</evidence>
<evidence type="ECO:0000256" key="7">
    <source>
        <dbReference type="ARBA" id="ARBA00022692"/>
    </source>
</evidence>
<keyword evidence="20" id="KW-1185">Reference proteome</keyword>
<evidence type="ECO:0000313" key="19">
    <source>
        <dbReference type="EMBL" id="KAK8779409.1"/>
    </source>
</evidence>
<keyword evidence="10" id="KW-0863">Zinc-finger</keyword>
<keyword evidence="11" id="KW-0833">Ubl conjugation pathway</keyword>
<feature type="compositionally biased region" description="Polar residues" evidence="17">
    <location>
        <begin position="739"/>
        <end position="756"/>
    </location>
</feature>
<dbReference type="PROSITE" id="PS51450">
    <property type="entry name" value="LRR"/>
    <property type="match status" value="7"/>
</dbReference>
<feature type="compositionally biased region" description="Polar residues" evidence="17">
    <location>
        <begin position="144"/>
        <end position="177"/>
    </location>
</feature>
<evidence type="ECO:0000256" key="15">
    <source>
        <dbReference type="ARBA" id="ARBA00023242"/>
    </source>
</evidence>
<feature type="compositionally biased region" description="Polar residues" evidence="17">
    <location>
        <begin position="597"/>
        <end position="606"/>
    </location>
</feature>
<evidence type="ECO:0000256" key="16">
    <source>
        <dbReference type="ARBA" id="ARBA00023460"/>
    </source>
</evidence>
<keyword evidence="12" id="KW-0862">Zinc</keyword>
<feature type="region of interest" description="Disordered" evidence="17">
    <location>
        <begin position="401"/>
        <end position="444"/>
    </location>
</feature>
<evidence type="ECO:0000256" key="17">
    <source>
        <dbReference type="SAM" id="MobiDB-lite"/>
    </source>
</evidence>
<feature type="compositionally biased region" description="Low complexity" evidence="17">
    <location>
        <begin position="47"/>
        <end position="57"/>
    </location>
</feature>
<keyword evidence="6" id="KW-0808">Transferase</keyword>
<feature type="compositionally biased region" description="Low complexity" evidence="17">
    <location>
        <begin position="711"/>
        <end position="721"/>
    </location>
</feature>
<dbReference type="SUPFAM" id="SSF52058">
    <property type="entry name" value="L domain-like"/>
    <property type="match status" value="1"/>
</dbReference>
<feature type="compositionally biased region" description="Basic residues" evidence="17">
    <location>
        <begin position="1"/>
        <end position="14"/>
    </location>
</feature>
<feature type="compositionally biased region" description="Polar residues" evidence="17">
    <location>
        <begin position="558"/>
        <end position="571"/>
    </location>
</feature>
<evidence type="ECO:0000256" key="11">
    <source>
        <dbReference type="ARBA" id="ARBA00022786"/>
    </source>
</evidence>
<feature type="region of interest" description="Disordered" evidence="17">
    <location>
        <begin position="1686"/>
        <end position="1752"/>
    </location>
</feature>
<evidence type="ECO:0000256" key="12">
    <source>
        <dbReference type="ARBA" id="ARBA00022833"/>
    </source>
</evidence>
<dbReference type="GO" id="GO:0016567">
    <property type="term" value="P:protein ubiquitination"/>
    <property type="evidence" value="ECO:0007669"/>
    <property type="project" value="InterPro"/>
</dbReference>
<evidence type="ECO:0000256" key="8">
    <source>
        <dbReference type="ARBA" id="ARBA00022723"/>
    </source>
</evidence>
<feature type="region of interest" description="Disordered" evidence="17">
    <location>
        <begin position="1"/>
        <end position="62"/>
    </location>
</feature>
<dbReference type="EMBL" id="JARKHS020009845">
    <property type="protein sequence ID" value="KAK8779409.1"/>
    <property type="molecule type" value="Genomic_DNA"/>
</dbReference>
<evidence type="ECO:0000256" key="13">
    <source>
        <dbReference type="ARBA" id="ARBA00022989"/>
    </source>
</evidence>
<feature type="region of interest" description="Disordered" evidence="17">
    <location>
        <begin position="639"/>
        <end position="820"/>
    </location>
</feature>
<dbReference type="GO" id="GO:0005634">
    <property type="term" value="C:nucleus"/>
    <property type="evidence" value="ECO:0007669"/>
    <property type="project" value="UniProtKB-SubCell"/>
</dbReference>
<comment type="caution">
    <text evidence="19">The sequence shown here is derived from an EMBL/GenBank/DDBJ whole genome shotgun (WGS) entry which is preliminary data.</text>
</comment>
<feature type="compositionally biased region" description="Low complexity" evidence="17">
    <location>
        <begin position="401"/>
        <end position="411"/>
    </location>
</feature>
<evidence type="ECO:0000256" key="3">
    <source>
        <dbReference type="ARBA" id="ARBA00004141"/>
    </source>
</evidence>
<feature type="compositionally biased region" description="Low complexity" evidence="17">
    <location>
        <begin position="182"/>
        <end position="195"/>
    </location>
</feature>
<accession>A0AAQ4EXB6</accession>
<organism evidence="19 20">
    <name type="scientific">Amblyomma americanum</name>
    <name type="common">Lone star tick</name>
    <dbReference type="NCBI Taxonomy" id="6943"/>
    <lineage>
        <taxon>Eukaryota</taxon>
        <taxon>Metazoa</taxon>
        <taxon>Ecdysozoa</taxon>
        <taxon>Arthropoda</taxon>
        <taxon>Chelicerata</taxon>
        <taxon>Arachnida</taxon>
        <taxon>Acari</taxon>
        <taxon>Parasitiformes</taxon>
        <taxon>Ixodida</taxon>
        <taxon>Ixodoidea</taxon>
        <taxon>Ixodidae</taxon>
        <taxon>Amblyomminae</taxon>
        <taxon>Amblyomma</taxon>
    </lineage>
</organism>
<comment type="catalytic activity">
    <reaction evidence="1">
        <text>S-ubiquitinyl-[E2 ubiquitin-conjugating enzyme]-L-cysteine + [acceptor protein]-L-lysine = [E2 ubiquitin-conjugating enzyme]-L-cysteine + N(6)-ubiquitinyl-[acceptor protein]-L-lysine.</text>
        <dbReference type="EC" id="2.3.2.27"/>
    </reaction>
</comment>
<keyword evidence="7" id="KW-0812">Transmembrane</keyword>
<gene>
    <name evidence="19" type="ORF">V5799_019250</name>
</gene>
<evidence type="ECO:0000256" key="14">
    <source>
        <dbReference type="ARBA" id="ARBA00023136"/>
    </source>
</evidence>
<dbReference type="Gene3D" id="3.80.10.10">
    <property type="entry name" value="Ribonuclease Inhibitor"/>
    <property type="match status" value="2"/>
</dbReference>
<dbReference type="GO" id="GO:0061630">
    <property type="term" value="F:ubiquitin protein ligase activity"/>
    <property type="evidence" value="ECO:0007669"/>
    <property type="project" value="UniProtKB-EC"/>
</dbReference>
<keyword evidence="5" id="KW-0433">Leucine-rich repeat</keyword>
<dbReference type="InterPro" id="IPR025875">
    <property type="entry name" value="Leu-rich_rpt_4"/>
</dbReference>
<name>A0AAQ4EXB6_AMBAM</name>
<dbReference type="InterPro" id="IPR050836">
    <property type="entry name" value="SDS22/Internalin_LRR"/>
</dbReference>
<evidence type="ECO:0000259" key="18">
    <source>
        <dbReference type="Pfam" id="PF12483"/>
    </source>
</evidence>
<feature type="region of interest" description="Disordered" evidence="17">
    <location>
        <begin position="1404"/>
        <end position="1460"/>
    </location>
</feature>
<evidence type="ECO:0000256" key="5">
    <source>
        <dbReference type="ARBA" id="ARBA00022614"/>
    </source>
</evidence>
<sequence>MKKLSTSTRQRKKQATTTNMVHVRQVESRNTPSGTIRRATHNRVRSSESMVQSSNSVVDEEEEESVATSIFSNEMLAAGKLKSQESTTDAGTIPKGSTFRSSHEPSESSLTLSLPKEIRTSWLENDPSSDTEAATAKRPLPVQLQRTHTSENRSTAKSIFSTNKSVIMETQRNSISGRQPDASAAAAAMPGHASSRPPDYPPEVTSDTSEYSDVHQYQSLDASFNSHSDKEFRSASSKVPAPGQETQGSDVALGIVPPCREDSGSLTKAKPHETSGRVDIGPTESRGGLDGALRDSRPQPAVPANASMSLDTGMPAWNAGVSSLLDGVSSKDGITEVTRSAIDVPSGASMDSRKDWSTDIFPAVPISPTVSDREAAASLQNIPGKMADLFKAFAAPTKEAEEATSASSATFHMPKEHPDKKGKHCASSQEVGRSSANSRDLFPAQEVNREQVSGVSAMLGTDVPAAPPPHLDGHTSQKGPSGPEKASSHAPLPARKFSLQDDWDIDHEFQAAFGEIPEPAWWNTASGMHPGGATSSEQQRPTTMTGSGVLVPMPSAQPPQKHQSATHSQIGTKFHGVQSVRRVTETVTETHSRRSQSHTQTFTSGIPSAPGNLRAITSSVEQPREPSVKSTVQDGAMSLKGAHDKRAKPEAATSAVPGQRSQKSVDGEHHKPSSTKRTPPGGASTKEHPAPAQSTAAAFPKGEQRHKRSSHSPTSSGAASPKVSAEGRSEHGANRRSPAGTSSTKVASGGQLQKTPSMLDWRGVASTVQPGLAPIDERLERSTTSFSISEAPAPKPKAHESGAANVDVGNARAPVATSSAPGTEAKAYESMYPLAQGPFVGPAAIAHLSTAPHKILGDQVTETTKLSESTAVRPNVLVEQRFQQSVTRSYSLIPLTEKGPDESRQTGYSATISSEMNIIQEHGKTTTESDVSASVLHPEEKPVAVAESTVMAPQGAEQSQLPDQSYTAGVLKGTQETDGKTGDLEKLSRQQMLATAEKPKASEMLAQAQGGDDLKLSKPGTTHGVSAAHEEPSSTAVDRVLGLTTGSNQRGITSAADISTGGQLAATTVPEKTADTLQETFGEERLRPSASSPVSTEGREPGFLFEEPLKRPLVSSSWTETSTQDEERRRSSGVAAPRAAHTVPAAAGEEHTGHLALSHGEAEAHHRRTSAPTTGLAGASVLPEEGTTAERSTVPGEPTPKDRQRGYQDRSQSLTPDSGSSQTTKRADVDHHGDMSRKSEEAASAAAVTQDGRGATTGGIFLEDSDHLVVPGSEESASERPATMSDSRGFQPLFGESLPGQARPTGTSEYADAVRKGTSPEDVVSGVPTAALLEADGTMSRDTTEDDDAENSGDLYPVLGPDELRPAISAVHLPSEPREDLIDFEQSTGDKFNIREDASSSTLLPLSSGEVRQEYGVGPRGAPSELLREKSEKYDRERTLRGSSESELGRRLAGSPPDPVFAETALLSRSTSPCTALVELPSEQHITEAPSRELLEQRYLGLDDEPLDESEQPAGSRGTARQFDIDQHLASKLREEYPDGTAVHAVIRGHVKALGDTIKSRHMRHAKAVIQECCLTEHKIQWSPVSRFWSQTQREIQRILNFVPFGLVSRHSNVMVEVVDPLECENVPVNCVYENFIPNREGLSGVFFGWLRGEQTKGIEEQEFLLEEGSALTAFGTLTVAEDVTPPVKTEDVKPGTQDASKACRDQVTKAQQGAEAKGTQEAARTTQPDAVVNSANTDQKDQQKSKGPEITEISYDDYEPDTLDLDFTHCRIGKLSNLENLRRIEILIFRNNLLKKIENVHMLVTLKELEFYDNQITKIENLDALVNLEILDISFNRLTHIENLDKLVKLKKLFLVNNRITKIENLDKLVNLEMLELGSNRIKVVENLGTLVNLKSLFLGKNRISKLENLEPLKQLELLSIQSNRIVKLEGLHENRNLCHLYMSHNGIEKIENLENNVKLETLDLAANRIKHLINIKHLVNIEEFWFNDNEIESFEEVQVLANFPKLATVYLHNNPIEKDPMYRRKIMMISPTVTQIDATMCRK</sequence>
<feature type="compositionally biased region" description="Low complexity" evidence="17">
    <location>
        <begin position="1134"/>
        <end position="1147"/>
    </location>
</feature>
<protein>
    <recommendedName>
        <fullName evidence="4">RING-type E3 ubiquitin transferase</fullName>
        <ecNumber evidence="4">2.3.2.27</ecNumber>
    </recommendedName>
</protein>
<feature type="region of interest" description="Disordered" evidence="17">
    <location>
        <begin position="556"/>
        <end position="575"/>
    </location>
</feature>
<dbReference type="GO" id="GO:0016020">
    <property type="term" value="C:membrane"/>
    <property type="evidence" value="ECO:0007669"/>
    <property type="project" value="UniProtKB-SubCell"/>
</dbReference>
<dbReference type="PANTHER" id="PTHR46652">
    <property type="entry name" value="LEUCINE-RICH REPEAT AND IQ DOMAIN-CONTAINING PROTEIN 1-RELATED"/>
    <property type="match status" value="1"/>
</dbReference>
<keyword evidence="14" id="KW-0472">Membrane</keyword>
<dbReference type="FunFam" id="3.80.10.10:FF:000055">
    <property type="entry name" value="Protein phosphatase 1 regulatory subunit 7"/>
    <property type="match status" value="1"/>
</dbReference>
<dbReference type="Pfam" id="PF12799">
    <property type="entry name" value="LRR_4"/>
    <property type="match status" value="2"/>
</dbReference>
<dbReference type="InterPro" id="IPR001611">
    <property type="entry name" value="Leu-rich_rpt"/>
</dbReference>
<dbReference type="Proteomes" id="UP001321473">
    <property type="component" value="Unassembled WGS sequence"/>
</dbReference>
<dbReference type="InterPro" id="IPR022170">
    <property type="entry name" value="MUL1-like"/>
</dbReference>
<feature type="compositionally biased region" description="Polar residues" evidence="17">
    <location>
        <begin position="426"/>
        <end position="438"/>
    </location>
</feature>
<feature type="compositionally biased region" description="Basic and acidic residues" evidence="17">
    <location>
        <begin position="1426"/>
        <end position="1440"/>
    </location>
</feature>
<dbReference type="PANTHER" id="PTHR46652:SF3">
    <property type="entry name" value="LEUCINE-RICH REPEAT-CONTAINING PROTEIN 9"/>
    <property type="match status" value="1"/>
</dbReference>
<feature type="compositionally biased region" description="Basic and acidic residues" evidence="17">
    <location>
        <begin position="1225"/>
        <end position="1241"/>
    </location>
</feature>
<feature type="domain" description="E3 Ubiquitin ligase MUL1-like" evidence="18">
    <location>
        <begin position="1578"/>
        <end position="1686"/>
    </location>
</feature>
<evidence type="ECO:0000256" key="1">
    <source>
        <dbReference type="ARBA" id="ARBA00000900"/>
    </source>
</evidence>
<feature type="compositionally biased region" description="Basic and acidic residues" evidence="17">
    <location>
        <begin position="1739"/>
        <end position="1750"/>
    </location>
</feature>
<dbReference type="SMART" id="SM00365">
    <property type="entry name" value="LRR_SD22"/>
    <property type="match status" value="10"/>
</dbReference>
<comment type="subcellular location">
    <subcellularLocation>
        <location evidence="3">Membrane</location>
        <topology evidence="3">Multi-pass membrane protein</topology>
    </subcellularLocation>
    <subcellularLocation>
        <location evidence="2">Nucleus</location>
    </subcellularLocation>
</comment>
<evidence type="ECO:0000256" key="10">
    <source>
        <dbReference type="ARBA" id="ARBA00022771"/>
    </source>
</evidence>
<comment type="similarity">
    <text evidence="16">Belongs to the SDS22 family.</text>
</comment>
<feature type="region of interest" description="Disordered" evidence="17">
    <location>
        <begin position="81"/>
        <end position="212"/>
    </location>
</feature>
<feature type="compositionally biased region" description="Basic and acidic residues" evidence="17">
    <location>
        <begin position="1199"/>
        <end position="1208"/>
    </location>
</feature>
<feature type="region of interest" description="Disordered" evidence="17">
    <location>
        <begin position="459"/>
        <end position="491"/>
    </location>
</feature>
<keyword evidence="9" id="KW-0677">Repeat</keyword>
<keyword evidence="13" id="KW-1133">Transmembrane helix</keyword>
<dbReference type="Pfam" id="PF12483">
    <property type="entry name" value="GIDE"/>
    <property type="match status" value="1"/>
</dbReference>
<dbReference type="EC" id="2.3.2.27" evidence="4"/>
<feature type="region of interest" description="Disordered" evidence="17">
    <location>
        <begin position="582"/>
        <end position="613"/>
    </location>
</feature>
<feature type="compositionally biased region" description="Basic and acidic residues" evidence="17">
    <location>
        <begin position="582"/>
        <end position="592"/>
    </location>
</feature>
<feature type="region of interest" description="Disordered" evidence="17">
    <location>
        <begin position="1335"/>
        <end position="1361"/>
    </location>
</feature>
<keyword evidence="15" id="KW-0539">Nucleus</keyword>
<feature type="compositionally biased region" description="Polar residues" evidence="17">
    <location>
        <begin position="1723"/>
        <end position="1738"/>
    </location>
</feature>
<feature type="region of interest" description="Disordered" evidence="17">
    <location>
        <begin position="1011"/>
        <end position="1286"/>
    </location>
</feature>
<feature type="compositionally biased region" description="Polar residues" evidence="17">
    <location>
        <begin position="1209"/>
        <end position="1224"/>
    </location>
</feature>
<evidence type="ECO:0000256" key="6">
    <source>
        <dbReference type="ARBA" id="ARBA00022679"/>
    </source>
</evidence>
<feature type="compositionally biased region" description="Polar residues" evidence="17">
    <location>
        <begin position="1044"/>
        <end position="1066"/>
    </location>
</feature>